<proteinExistence type="predicted"/>
<dbReference type="STRING" id="927083.DB32_008320"/>
<accession>A0A0F6WA15</accession>
<organism evidence="1 2">
    <name type="scientific">Sandaracinus amylolyticus</name>
    <dbReference type="NCBI Taxonomy" id="927083"/>
    <lineage>
        <taxon>Bacteria</taxon>
        <taxon>Pseudomonadati</taxon>
        <taxon>Myxococcota</taxon>
        <taxon>Polyangia</taxon>
        <taxon>Polyangiales</taxon>
        <taxon>Sandaracinaceae</taxon>
        <taxon>Sandaracinus</taxon>
    </lineage>
</organism>
<keyword evidence="2" id="KW-1185">Reference proteome</keyword>
<dbReference type="AlphaFoldDB" id="A0A0F6WA15"/>
<reference evidence="1 2" key="1">
    <citation type="submission" date="2015-03" db="EMBL/GenBank/DDBJ databases">
        <title>Genome assembly of Sandaracinus amylolyticus DSM 53668.</title>
        <authorList>
            <person name="Sharma G."/>
            <person name="Subramanian S."/>
        </authorList>
    </citation>
    <scope>NUCLEOTIDE SEQUENCE [LARGE SCALE GENOMIC DNA]</scope>
    <source>
        <strain evidence="1 2">DSM 53668</strain>
    </source>
</reference>
<dbReference type="KEGG" id="samy:DB32_008320"/>
<name>A0A0F6WA15_9BACT</name>
<protein>
    <recommendedName>
        <fullName evidence="3">Outer membrane protein beta-barrel domain-containing protein</fullName>
    </recommendedName>
</protein>
<dbReference type="Proteomes" id="UP000034883">
    <property type="component" value="Chromosome"/>
</dbReference>
<sequence length="196" mass="20667">MIARVATAALIFGLAARAEAQPDVQISSRLALGGGAEFAQTEDADPGALFELALRAEALFGDAIADRARIGPAIDVRAANFRSIELAGGAMALLPIGSDFGITLMAGAGYALRDPYEPMQDRHGAIALATLALAYRPYDHFDVYGHGVSLYASGRAAFARWESWEAVIGVEVDLEFVVWSPIAFVITAVSGRDPGE</sequence>
<evidence type="ECO:0000313" key="2">
    <source>
        <dbReference type="Proteomes" id="UP000034883"/>
    </source>
</evidence>
<dbReference type="RefSeq" id="WP_053238066.1">
    <property type="nucleotide sequence ID" value="NZ_CP011125.1"/>
</dbReference>
<evidence type="ECO:0008006" key="3">
    <source>
        <dbReference type="Google" id="ProtNLM"/>
    </source>
</evidence>
<dbReference type="EMBL" id="CP011125">
    <property type="protein sequence ID" value="AKF11171.1"/>
    <property type="molecule type" value="Genomic_DNA"/>
</dbReference>
<gene>
    <name evidence="1" type="ORF">DB32_008320</name>
</gene>
<evidence type="ECO:0000313" key="1">
    <source>
        <dbReference type="EMBL" id="AKF11171.1"/>
    </source>
</evidence>